<comment type="caution">
    <text evidence="1">The sequence shown here is derived from an EMBL/GenBank/DDBJ whole genome shotgun (WGS) entry which is preliminary data.</text>
</comment>
<protein>
    <recommendedName>
        <fullName evidence="3">Phage protein</fullName>
    </recommendedName>
</protein>
<evidence type="ECO:0000313" key="1">
    <source>
        <dbReference type="EMBL" id="MCM5673575.1"/>
    </source>
</evidence>
<organism evidence="1 2">
    <name type="scientific">Staphylococcus hominis</name>
    <dbReference type="NCBI Taxonomy" id="1290"/>
    <lineage>
        <taxon>Bacteria</taxon>
        <taxon>Bacillati</taxon>
        <taxon>Bacillota</taxon>
        <taxon>Bacilli</taxon>
        <taxon>Bacillales</taxon>
        <taxon>Staphylococcaceae</taxon>
        <taxon>Staphylococcus</taxon>
    </lineage>
</organism>
<evidence type="ECO:0008006" key="3">
    <source>
        <dbReference type="Google" id="ProtNLM"/>
    </source>
</evidence>
<dbReference type="Proteomes" id="UP000665944">
    <property type="component" value="Unassembled WGS sequence"/>
</dbReference>
<gene>
    <name evidence="1" type="ORF">J7T32_012675</name>
</gene>
<proteinExistence type="predicted"/>
<sequence length="137" mass="16517">MYNKKEIRQMIDDYKWMKNIIDSQVYDYESTSIAQYGYQSAMPKAKGGTSNKVLVKVIDRSRALRKYDYLIQKIAFIDEYGEYITNERDYHILQLLKQRESHIRIMSIMDLSRDSFYKRIKDIVNILYNMQKDDKTD</sequence>
<dbReference type="EMBL" id="JAGHKT020000071">
    <property type="protein sequence ID" value="MCM5673575.1"/>
    <property type="molecule type" value="Genomic_DNA"/>
</dbReference>
<keyword evidence="2" id="KW-1185">Reference proteome</keyword>
<dbReference type="RefSeq" id="WP_209244708.1">
    <property type="nucleotide sequence ID" value="NZ_JAGHKT020000071.1"/>
</dbReference>
<dbReference type="AlphaFoldDB" id="A0A8X8KJ03"/>
<name>A0A8X8KJ03_STAHO</name>
<evidence type="ECO:0000313" key="2">
    <source>
        <dbReference type="Proteomes" id="UP000665944"/>
    </source>
</evidence>
<reference evidence="1 2" key="1">
    <citation type="submission" date="2022-06" db="EMBL/GenBank/DDBJ databases">
        <title>Staphylococcus hominis ShoR14 genome sequence.</title>
        <authorList>
            <person name="Yeo C.C."/>
            <person name="Chew C.H."/>
            <person name="Che Hamzah A.M."/>
            <person name="Al-Trad E.I."/>
        </authorList>
    </citation>
    <scope>NUCLEOTIDE SEQUENCE [LARGE SCALE GENOMIC DNA]</scope>
    <source>
        <strain evidence="1 2">ShoR14</strain>
    </source>
</reference>
<accession>A0A8X8KJ03</accession>